<dbReference type="PANTHER" id="PTHR13087">
    <property type="entry name" value="NF-KAPPA B ACTIVATING PROTEIN"/>
    <property type="match status" value="1"/>
</dbReference>
<dbReference type="Pfam" id="PF06047">
    <property type="entry name" value="Nkap_C"/>
    <property type="match status" value="1"/>
</dbReference>
<keyword evidence="4" id="KW-1185">Reference proteome</keyword>
<evidence type="ECO:0000256" key="2">
    <source>
        <dbReference type="SAM" id="MobiDB-lite"/>
    </source>
</evidence>
<gene>
    <name evidence="5" type="primary">LOC108568842</name>
</gene>
<feature type="compositionally biased region" description="Acidic residues" evidence="2">
    <location>
        <begin position="192"/>
        <end position="202"/>
    </location>
</feature>
<feature type="region of interest" description="Disordered" evidence="2">
    <location>
        <begin position="1"/>
        <end position="218"/>
    </location>
</feature>
<evidence type="ECO:0000313" key="4">
    <source>
        <dbReference type="Proteomes" id="UP000695000"/>
    </source>
</evidence>
<feature type="compositionally biased region" description="Basic residues" evidence="2">
    <location>
        <begin position="11"/>
        <end position="40"/>
    </location>
</feature>
<feature type="compositionally biased region" description="Basic and acidic residues" evidence="2">
    <location>
        <begin position="88"/>
        <end position="97"/>
    </location>
</feature>
<feature type="compositionally biased region" description="Basic residues" evidence="2">
    <location>
        <begin position="50"/>
        <end position="60"/>
    </location>
</feature>
<dbReference type="Proteomes" id="UP000695000">
    <property type="component" value="Unplaced"/>
</dbReference>
<accession>A0ABM1NFQ5</accession>
<feature type="compositionally biased region" description="Basic residues" evidence="2">
    <location>
        <begin position="130"/>
        <end position="160"/>
    </location>
</feature>
<dbReference type="PANTHER" id="PTHR13087:SF0">
    <property type="entry name" value="NFKB ACTIVATING PROTEIN LIKE"/>
    <property type="match status" value="1"/>
</dbReference>
<sequence>MGRHDRSPENRRRRSRSRDRKSRSKERRSRSREKRSRSRTRTKERYSPKREHHKHSHFHHKQENDHGKYGRSSQKSHHKSLTQEEEFLESRRQEREMLGLQECQHIWGMSPPPIEPCSEEEVKQTEKSVGKVKKKKKKEKKSKKSKKNKKEKKKKKKRKVSSSEDDDSSSSEQDQWIEKSVAEKKKKIYSSDESDNDEELDDSLVGPQLKSHSQLTHKEMGKALLPGEGAAMAAYVADGKRIPRRGEIGLTSDEIATYESQGYVMSGSRHRRMEAVRIRKENQIYSADEKRALAMFSKEERSKRENLILGQFKDMISSKLADKNN</sequence>
<dbReference type="GeneID" id="108568842"/>
<feature type="compositionally biased region" description="Basic and acidic residues" evidence="2">
    <location>
        <begin position="1"/>
        <end position="10"/>
    </location>
</feature>
<organism evidence="4 5">
    <name type="scientific">Nicrophorus vespilloides</name>
    <name type="common">Boreal carrion beetle</name>
    <dbReference type="NCBI Taxonomy" id="110193"/>
    <lineage>
        <taxon>Eukaryota</taxon>
        <taxon>Metazoa</taxon>
        <taxon>Ecdysozoa</taxon>
        <taxon>Arthropoda</taxon>
        <taxon>Hexapoda</taxon>
        <taxon>Insecta</taxon>
        <taxon>Pterygota</taxon>
        <taxon>Neoptera</taxon>
        <taxon>Endopterygota</taxon>
        <taxon>Coleoptera</taxon>
        <taxon>Polyphaga</taxon>
        <taxon>Staphyliniformia</taxon>
        <taxon>Silphidae</taxon>
        <taxon>Nicrophorinae</taxon>
        <taxon>Nicrophorus</taxon>
    </lineage>
</organism>
<feature type="domain" description="NF-kappa-B-activating protein C-terminal" evidence="3">
    <location>
        <begin position="218"/>
        <end position="317"/>
    </location>
</feature>
<dbReference type="RefSeq" id="XP_017785655.1">
    <property type="nucleotide sequence ID" value="XM_017930166.1"/>
</dbReference>
<reference evidence="5" key="1">
    <citation type="submission" date="2025-08" db="UniProtKB">
        <authorList>
            <consortium name="RefSeq"/>
        </authorList>
    </citation>
    <scope>IDENTIFICATION</scope>
    <source>
        <tissue evidence="5">Whole Larva</tissue>
    </source>
</reference>
<protein>
    <submittedName>
        <fullName evidence="5">UPF0396 protein CG6066</fullName>
    </submittedName>
</protein>
<evidence type="ECO:0000313" key="5">
    <source>
        <dbReference type="RefSeq" id="XP_017785655.1"/>
    </source>
</evidence>
<proteinExistence type="inferred from homology"/>
<feature type="compositionally biased region" description="Basic and acidic residues" evidence="2">
    <location>
        <begin position="120"/>
        <end position="129"/>
    </location>
</feature>
<comment type="similarity">
    <text evidence="1">Belongs to the NKAP family.</text>
</comment>
<name>A0ABM1NFQ5_NICVS</name>
<dbReference type="InterPro" id="IPR009269">
    <property type="entry name" value="NKAP_C"/>
</dbReference>
<evidence type="ECO:0000256" key="1">
    <source>
        <dbReference type="ARBA" id="ARBA00009313"/>
    </source>
</evidence>
<evidence type="ECO:0000259" key="3">
    <source>
        <dbReference type="Pfam" id="PF06047"/>
    </source>
</evidence>
<dbReference type="InterPro" id="IPR040466">
    <property type="entry name" value="NKAP"/>
</dbReference>